<reference evidence="3 4" key="1">
    <citation type="submission" date="2015-03" db="EMBL/GenBank/DDBJ databases">
        <authorList>
            <consortium name="Pathogen Informatics"/>
        </authorList>
    </citation>
    <scope>NUCLEOTIDE SEQUENCE [LARGE SCALE GENOMIC DNA]</scope>
    <source>
        <strain evidence="2 4">Bir 185</strain>
        <strain evidence="1 3">H09601792</strain>
    </source>
</reference>
<dbReference type="Proteomes" id="UP000050164">
    <property type="component" value="Unassembled WGS sequence"/>
</dbReference>
<evidence type="ECO:0000313" key="3">
    <source>
        <dbReference type="Proteomes" id="UP000046947"/>
    </source>
</evidence>
<dbReference type="Proteomes" id="UP000046947">
    <property type="component" value="Unassembled WGS sequence"/>
</dbReference>
<dbReference type="EMBL" id="CFOH01001054">
    <property type="protein sequence ID" value="CFE77779.1"/>
    <property type="molecule type" value="Genomic_DNA"/>
</dbReference>
<evidence type="ECO:0000313" key="4">
    <source>
        <dbReference type="Proteomes" id="UP000050164"/>
    </source>
</evidence>
<evidence type="ECO:0000313" key="2">
    <source>
        <dbReference type="EMBL" id="CKT17219.1"/>
    </source>
</evidence>
<name>A0A655AGG2_MYCTX</name>
<organism evidence="2 4">
    <name type="scientific">Mycobacterium tuberculosis</name>
    <dbReference type="NCBI Taxonomy" id="1773"/>
    <lineage>
        <taxon>Bacteria</taxon>
        <taxon>Bacillati</taxon>
        <taxon>Actinomycetota</taxon>
        <taxon>Actinomycetes</taxon>
        <taxon>Mycobacteriales</taxon>
        <taxon>Mycobacteriaceae</taxon>
        <taxon>Mycobacterium</taxon>
        <taxon>Mycobacterium tuberculosis complex</taxon>
    </lineage>
</organism>
<sequence>MAARRLAITHHGRQVAFSVLAEALPGFQQMLGIQPGFYALGQFDFTGGVEQRRLADAVQIDAHEVRRGALSIQIAVNPACGGPCGCIGHSDLPIGLHCHGV</sequence>
<gene>
    <name evidence="1" type="ORF">ERS007688_04066</name>
    <name evidence="2" type="ORF">ERS027659_04047</name>
</gene>
<dbReference type="AlphaFoldDB" id="A0A655AGG2"/>
<dbReference type="EMBL" id="CNFT01001333">
    <property type="protein sequence ID" value="CKT17219.1"/>
    <property type="molecule type" value="Genomic_DNA"/>
</dbReference>
<evidence type="ECO:0000313" key="1">
    <source>
        <dbReference type="EMBL" id="CFE77779.1"/>
    </source>
</evidence>
<protein>
    <submittedName>
        <fullName evidence="2">Uncharacterized protein</fullName>
    </submittedName>
</protein>
<proteinExistence type="predicted"/>
<accession>A0A655AGG2</accession>